<protein>
    <submittedName>
        <fullName evidence="3">Xaa-Pro peptidase family protein</fullName>
    </submittedName>
</protein>
<dbReference type="Proteomes" id="UP001165679">
    <property type="component" value="Unassembled WGS sequence"/>
</dbReference>
<reference evidence="3" key="2">
    <citation type="submission" date="2022-10" db="EMBL/GenBank/DDBJ databases">
        <authorList>
            <person name="Trinh H.N."/>
        </authorList>
    </citation>
    <scope>NUCLEOTIDE SEQUENCE</scope>
    <source>
        <strain evidence="3">RN2-1</strain>
    </source>
</reference>
<dbReference type="EMBL" id="JAPDNT010000004">
    <property type="protein sequence ID" value="MCW3474674.1"/>
    <property type="molecule type" value="Genomic_DNA"/>
</dbReference>
<comment type="caution">
    <text evidence="3">The sequence shown here is derived from an EMBL/GenBank/DDBJ whole genome shotgun (WGS) entry which is preliminary data.</text>
</comment>
<dbReference type="SUPFAM" id="SSF55920">
    <property type="entry name" value="Creatinase/aminopeptidase"/>
    <property type="match status" value="1"/>
</dbReference>
<organism evidence="3 4">
    <name type="scientific">Limobrevibacterium gyesilva</name>
    <dbReference type="NCBI Taxonomy" id="2991712"/>
    <lineage>
        <taxon>Bacteria</taxon>
        <taxon>Pseudomonadati</taxon>
        <taxon>Pseudomonadota</taxon>
        <taxon>Alphaproteobacteria</taxon>
        <taxon>Acetobacterales</taxon>
        <taxon>Acetobacteraceae</taxon>
        <taxon>Limobrevibacterium</taxon>
    </lineage>
</organism>
<dbReference type="SUPFAM" id="SSF53092">
    <property type="entry name" value="Creatinase/prolidase N-terminal domain"/>
    <property type="match status" value="1"/>
</dbReference>
<evidence type="ECO:0000259" key="1">
    <source>
        <dbReference type="Pfam" id="PF00557"/>
    </source>
</evidence>
<dbReference type="AlphaFoldDB" id="A0AA41YJ75"/>
<dbReference type="Gene3D" id="3.90.230.10">
    <property type="entry name" value="Creatinase/methionine aminopeptidase superfamily"/>
    <property type="match status" value="1"/>
</dbReference>
<evidence type="ECO:0000313" key="3">
    <source>
        <dbReference type="EMBL" id="MCW3474674.1"/>
    </source>
</evidence>
<dbReference type="InterPro" id="IPR050659">
    <property type="entry name" value="Peptidase_M24B"/>
</dbReference>
<dbReference type="InterPro" id="IPR000994">
    <property type="entry name" value="Pept_M24"/>
</dbReference>
<feature type="domain" description="Creatinase N-terminal" evidence="2">
    <location>
        <begin position="15"/>
        <end position="149"/>
    </location>
</feature>
<dbReference type="InterPro" id="IPR029149">
    <property type="entry name" value="Creatin/AminoP/Spt16_N"/>
</dbReference>
<dbReference type="Gene3D" id="3.40.350.10">
    <property type="entry name" value="Creatinase/prolidase N-terminal domain"/>
    <property type="match status" value="1"/>
</dbReference>
<proteinExistence type="predicted"/>
<accession>A0AA41YJ75</accession>
<name>A0AA41YJ75_9PROT</name>
<dbReference type="PANTHER" id="PTHR46112:SF2">
    <property type="entry name" value="XAA-PRO AMINOPEPTIDASE P-RELATED"/>
    <property type="match status" value="1"/>
</dbReference>
<keyword evidence="4" id="KW-1185">Reference proteome</keyword>
<gene>
    <name evidence="3" type="ORF">OL599_08750</name>
</gene>
<feature type="domain" description="Peptidase M24" evidence="1">
    <location>
        <begin position="158"/>
        <end position="360"/>
    </location>
</feature>
<dbReference type="RefSeq" id="WP_264713318.1">
    <property type="nucleotide sequence ID" value="NZ_JAPDNT010000004.1"/>
</dbReference>
<dbReference type="InterPro" id="IPR000587">
    <property type="entry name" value="Creatinase_N"/>
</dbReference>
<dbReference type="InterPro" id="IPR036005">
    <property type="entry name" value="Creatinase/aminopeptidase-like"/>
</dbReference>
<dbReference type="Pfam" id="PF00557">
    <property type="entry name" value="Peptidase_M24"/>
    <property type="match status" value="1"/>
</dbReference>
<dbReference type="CDD" id="cd01066">
    <property type="entry name" value="APP_MetAP"/>
    <property type="match status" value="1"/>
</dbReference>
<evidence type="ECO:0000259" key="2">
    <source>
        <dbReference type="Pfam" id="PF01321"/>
    </source>
</evidence>
<reference evidence="3" key="1">
    <citation type="submission" date="2022-09" db="EMBL/GenBank/DDBJ databases">
        <title>Rhodovastum sp. nov. RN2-1 isolated from soil in Seongnam, South Korea.</title>
        <authorList>
            <person name="Le N.T."/>
        </authorList>
    </citation>
    <scope>NUCLEOTIDE SEQUENCE</scope>
    <source>
        <strain evidence="3">RN2-1</strain>
    </source>
</reference>
<sequence>MTAHPAFSAEEFAARLSAVRGRLREAGVQLALFDEIEAMTWISGYGNSENRWRCVGVPLDGAPFFLIRALDAAPCRQRSCISDIVSFLDWQDPMPVLARVLAERGLDHAVIGLDFNSYCMPLARFDALRTALPHARFVDIGPLVWELRLHKSPAEIALLKRASAIADAAILRAAAACTAGATKRDAAREAVAAFVELGADPGPPGPISAGRGWDFLHGHLDDEPLANGDVVHIELTPRVHGYSARVMRCAVVGEAPAALVEATTTLAELQDRQIAAMLPGAAAADVDAILREGLLSAGLRDSYDNITGYTLGLYAPAGPRTSDFTRIFHPRADWRIEPGMVFHMYASAAGASLSETVLTTADGPERLTRLPRTLIVNHEKDLA</sequence>
<evidence type="ECO:0000313" key="4">
    <source>
        <dbReference type="Proteomes" id="UP001165679"/>
    </source>
</evidence>
<dbReference type="PANTHER" id="PTHR46112">
    <property type="entry name" value="AMINOPEPTIDASE"/>
    <property type="match status" value="1"/>
</dbReference>
<dbReference type="Pfam" id="PF01321">
    <property type="entry name" value="Creatinase_N"/>
    <property type="match status" value="1"/>
</dbReference>